<accession>A0A7T0KPM3</accession>
<feature type="compositionally biased region" description="Pro residues" evidence="4">
    <location>
        <begin position="19"/>
        <end position="28"/>
    </location>
</feature>
<dbReference type="InterPro" id="IPR001638">
    <property type="entry name" value="Solute-binding_3/MltF_N"/>
</dbReference>
<sequence length="324" mass="35225">MALASVLLLSACASAPANKPAPAPPTDPVPAYSGVPLPPGATVDKPGVEPESTFQDDAGWEGSLRPDNATPKERVPEVVARGRIVVGVDQSQLLLSYRDVTAGDLRGFEIDLAREISKDIFGDPNRVDFRFVGSQSRTQSLEDGDVDIVIRTMSVTPDRLERVDFSTPYLTSYVRLLAPLDRGISGEDDLPGKTVCVVDGTNLLQMARALAPESPIMRTRTWADCLMATQQFHADAILADDAILAGMSAQDPYAAILPRRYGTQQYAVGIPKGDAGMTTQVNSTLERLRNDGTWNAMYQRWLTGSMTGPSMPEPRYRARTEEEQ</sequence>
<dbReference type="CDD" id="cd13690">
    <property type="entry name" value="PBP2_GluB"/>
    <property type="match status" value="1"/>
</dbReference>
<protein>
    <submittedName>
        <fullName evidence="7">Glutamate ABC transporter substrate-binding protein</fullName>
    </submittedName>
</protein>
<dbReference type="GO" id="GO:0005576">
    <property type="term" value="C:extracellular region"/>
    <property type="evidence" value="ECO:0007669"/>
    <property type="project" value="TreeGrafter"/>
</dbReference>
<dbReference type="AlphaFoldDB" id="A0A7T0KPM3"/>
<dbReference type="InterPro" id="IPR051455">
    <property type="entry name" value="Bact_solute-bind_prot3"/>
</dbReference>
<evidence type="ECO:0000313" key="7">
    <source>
        <dbReference type="EMBL" id="QPK84359.1"/>
    </source>
</evidence>
<dbReference type="GO" id="GO:0030288">
    <property type="term" value="C:outer membrane-bounded periplasmic space"/>
    <property type="evidence" value="ECO:0007669"/>
    <property type="project" value="TreeGrafter"/>
</dbReference>
<dbReference type="PANTHER" id="PTHR30085:SF6">
    <property type="entry name" value="ABC TRANSPORTER GLUTAMINE-BINDING PROTEIN GLNH"/>
    <property type="match status" value="1"/>
</dbReference>
<dbReference type="KEGG" id="cqn:G7Y29_09440"/>
<evidence type="ECO:0000256" key="4">
    <source>
        <dbReference type="SAM" id="MobiDB-lite"/>
    </source>
</evidence>
<dbReference type="Proteomes" id="UP000594586">
    <property type="component" value="Chromosome"/>
</dbReference>
<feature type="domain" description="Solute-binding protein family 3/N-terminal" evidence="6">
    <location>
        <begin position="83"/>
        <end position="305"/>
    </location>
</feature>
<reference evidence="7 8" key="1">
    <citation type="submission" date="2020-11" db="EMBL/GenBank/DDBJ databases">
        <title>Corynebacterium sp. MC1420.</title>
        <authorList>
            <person name="Zhou J."/>
        </authorList>
    </citation>
    <scope>NUCLEOTIDE SEQUENCE [LARGE SCALE GENOMIC DNA]</scope>
    <source>
        <strain evidence="7 8">MC1420</strain>
    </source>
</reference>
<organism evidence="7 8">
    <name type="scientific">Corynebacterium qintianiae</name>
    <dbReference type="NCBI Taxonomy" id="2709392"/>
    <lineage>
        <taxon>Bacteria</taxon>
        <taxon>Bacillati</taxon>
        <taxon>Actinomycetota</taxon>
        <taxon>Actinomycetes</taxon>
        <taxon>Mycobacteriales</taxon>
        <taxon>Corynebacteriaceae</taxon>
        <taxon>Corynebacterium</taxon>
    </lineage>
</organism>
<evidence type="ECO:0000256" key="3">
    <source>
        <dbReference type="ARBA" id="ARBA00022729"/>
    </source>
</evidence>
<dbReference type="PANTHER" id="PTHR30085">
    <property type="entry name" value="AMINO ACID ABC TRANSPORTER PERMEASE"/>
    <property type="match status" value="1"/>
</dbReference>
<evidence type="ECO:0000256" key="2">
    <source>
        <dbReference type="ARBA" id="ARBA00022448"/>
    </source>
</evidence>
<feature type="chain" id="PRO_5039445421" evidence="5">
    <location>
        <begin position="18"/>
        <end position="324"/>
    </location>
</feature>
<dbReference type="EMBL" id="CP064955">
    <property type="protein sequence ID" value="QPK84359.1"/>
    <property type="molecule type" value="Genomic_DNA"/>
</dbReference>
<evidence type="ECO:0000313" key="8">
    <source>
        <dbReference type="Proteomes" id="UP000594586"/>
    </source>
</evidence>
<feature type="region of interest" description="Disordered" evidence="4">
    <location>
        <begin position="15"/>
        <end position="73"/>
    </location>
</feature>
<evidence type="ECO:0000259" key="6">
    <source>
        <dbReference type="SMART" id="SM00062"/>
    </source>
</evidence>
<dbReference type="GO" id="GO:0006865">
    <property type="term" value="P:amino acid transport"/>
    <property type="evidence" value="ECO:0007669"/>
    <property type="project" value="TreeGrafter"/>
</dbReference>
<keyword evidence="8" id="KW-1185">Reference proteome</keyword>
<dbReference type="SMART" id="SM00062">
    <property type="entry name" value="PBPb"/>
    <property type="match status" value="1"/>
</dbReference>
<dbReference type="Gene3D" id="3.40.190.10">
    <property type="entry name" value="Periplasmic binding protein-like II"/>
    <property type="match status" value="2"/>
</dbReference>
<evidence type="ECO:0000256" key="1">
    <source>
        <dbReference type="ARBA" id="ARBA00010333"/>
    </source>
</evidence>
<feature type="signal peptide" evidence="5">
    <location>
        <begin position="1"/>
        <end position="17"/>
    </location>
</feature>
<dbReference type="SUPFAM" id="SSF53850">
    <property type="entry name" value="Periplasmic binding protein-like II"/>
    <property type="match status" value="1"/>
</dbReference>
<gene>
    <name evidence="7" type="ORF">G7Y29_09440</name>
</gene>
<keyword evidence="2" id="KW-0813">Transport</keyword>
<dbReference type="Pfam" id="PF00497">
    <property type="entry name" value="SBP_bac_3"/>
    <property type="match status" value="1"/>
</dbReference>
<proteinExistence type="inferred from homology"/>
<keyword evidence="3 5" id="KW-0732">Signal</keyword>
<name>A0A7T0KPM3_9CORY</name>
<comment type="similarity">
    <text evidence="1">Belongs to the bacterial solute-binding protein 3 family.</text>
</comment>
<evidence type="ECO:0000256" key="5">
    <source>
        <dbReference type="SAM" id="SignalP"/>
    </source>
</evidence>